<keyword evidence="3" id="KW-1133">Transmembrane helix</keyword>
<evidence type="ECO:0000256" key="4">
    <source>
        <dbReference type="ARBA" id="ARBA00023136"/>
    </source>
</evidence>
<dbReference type="PROSITE" id="PS52015">
    <property type="entry name" value="TONB_CTD"/>
    <property type="match status" value="1"/>
</dbReference>
<feature type="domain" description="TonB C-terminal" evidence="6">
    <location>
        <begin position="110"/>
        <end position="211"/>
    </location>
</feature>
<keyword evidence="8" id="KW-1185">Reference proteome</keyword>
<evidence type="ECO:0000256" key="5">
    <source>
        <dbReference type="SAM" id="SignalP"/>
    </source>
</evidence>
<dbReference type="Proteomes" id="UP000027987">
    <property type="component" value="Chromosome"/>
</dbReference>
<dbReference type="Pfam" id="PF03544">
    <property type="entry name" value="TonB_C"/>
    <property type="match status" value="1"/>
</dbReference>
<name>A0A075JYJ0_9GAMM</name>
<keyword evidence="2" id="KW-0812">Transmembrane</keyword>
<dbReference type="EMBL" id="CP008884">
    <property type="protein sequence ID" value="AIF46527.1"/>
    <property type="molecule type" value="Genomic_DNA"/>
</dbReference>
<dbReference type="InterPro" id="IPR037682">
    <property type="entry name" value="TonB_C"/>
</dbReference>
<dbReference type="OrthoDB" id="5950401at2"/>
<dbReference type="SUPFAM" id="SSF74653">
    <property type="entry name" value="TolA/TonB C-terminal domain"/>
    <property type="match status" value="2"/>
</dbReference>
<dbReference type="InterPro" id="IPR006260">
    <property type="entry name" value="TonB/TolA_C"/>
</dbReference>
<proteinExistence type="predicted"/>
<comment type="subcellular location">
    <subcellularLocation>
        <location evidence="1">Membrane</location>
        <topology evidence="1">Single-pass membrane protein</topology>
    </subcellularLocation>
</comment>
<dbReference type="GO" id="GO:0055085">
    <property type="term" value="P:transmembrane transport"/>
    <property type="evidence" value="ECO:0007669"/>
    <property type="project" value="InterPro"/>
</dbReference>
<evidence type="ECO:0000256" key="1">
    <source>
        <dbReference type="ARBA" id="ARBA00004167"/>
    </source>
</evidence>
<sequence>MKMLSWCAATLLMVLPSALLGKEATSDGWEDVYPFIVVATHVDATGQVAQAELLGTGALPQLEALAIQTVKPLRFVPATINGVATSSLTYVMLRAQKHEDAGKFSLRLHYVSHGPGPAFDAYPHYPKGMIQARTQAQVTIAATVTAAGTYTDIHVVEAETTGGRAGKSFYDATMRAFSQTHVMPEQVDGRPVATHVRIPVSFSLNEIGGSGAYEELRRASDSPRSISPDDRNVPTTFADVPIALDSPLKLVATPP</sequence>
<evidence type="ECO:0000313" key="7">
    <source>
        <dbReference type="EMBL" id="AIF46527.1"/>
    </source>
</evidence>
<gene>
    <name evidence="7" type="ORF">HY57_04230</name>
</gene>
<evidence type="ECO:0000256" key="3">
    <source>
        <dbReference type="ARBA" id="ARBA00022989"/>
    </source>
</evidence>
<reference evidence="7 8" key="1">
    <citation type="submission" date="2014-07" db="EMBL/GenBank/DDBJ databases">
        <title>Complete Genome Sequence of Dyella japonica Strain A8 Isolated from Malaysian Tropical Soil.</title>
        <authorList>
            <person name="Hui R.K.H."/>
            <person name="Chen J.-W."/>
            <person name="Chan K.-G."/>
            <person name="Leung F.C.C."/>
        </authorList>
    </citation>
    <scope>NUCLEOTIDE SEQUENCE [LARGE SCALE GENOMIC DNA]</scope>
    <source>
        <strain evidence="7 8">A8</strain>
    </source>
</reference>
<evidence type="ECO:0000259" key="6">
    <source>
        <dbReference type="PROSITE" id="PS52015"/>
    </source>
</evidence>
<accession>A0A075JYJ0</accession>
<dbReference type="KEGG" id="dja:HY57_04230"/>
<keyword evidence="4" id="KW-0472">Membrane</keyword>
<evidence type="ECO:0000256" key="2">
    <source>
        <dbReference type="ARBA" id="ARBA00022692"/>
    </source>
</evidence>
<evidence type="ECO:0000313" key="8">
    <source>
        <dbReference type="Proteomes" id="UP000027987"/>
    </source>
</evidence>
<dbReference type="HOGENOM" id="CLU_1102133_0_0_6"/>
<feature type="signal peptide" evidence="5">
    <location>
        <begin position="1"/>
        <end position="21"/>
    </location>
</feature>
<keyword evidence="5" id="KW-0732">Signal</keyword>
<dbReference type="RefSeq" id="WP_038579345.1">
    <property type="nucleotide sequence ID" value="NZ_ALOY01000158.1"/>
</dbReference>
<dbReference type="AlphaFoldDB" id="A0A075JYJ0"/>
<dbReference type="GO" id="GO:0016020">
    <property type="term" value="C:membrane"/>
    <property type="evidence" value="ECO:0007669"/>
    <property type="project" value="UniProtKB-SubCell"/>
</dbReference>
<dbReference type="STRING" id="1217721.HY57_04230"/>
<protein>
    <recommendedName>
        <fullName evidence="6">TonB C-terminal domain-containing protein</fullName>
    </recommendedName>
</protein>
<dbReference type="NCBIfam" id="TIGR01352">
    <property type="entry name" value="tonB_Cterm"/>
    <property type="match status" value="1"/>
</dbReference>
<feature type="chain" id="PRO_5001707453" description="TonB C-terminal domain-containing protein" evidence="5">
    <location>
        <begin position="22"/>
        <end position="255"/>
    </location>
</feature>
<dbReference type="PATRIC" id="fig|1217721.7.peg.883"/>
<dbReference type="Gene3D" id="3.30.1150.10">
    <property type="match status" value="1"/>
</dbReference>
<organism evidence="7 8">
    <name type="scientific">Dyella japonica A8</name>
    <dbReference type="NCBI Taxonomy" id="1217721"/>
    <lineage>
        <taxon>Bacteria</taxon>
        <taxon>Pseudomonadati</taxon>
        <taxon>Pseudomonadota</taxon>
        <taxon>Gammaproteobacteria</taxon>
        <taxon>Lysobacterales</taxon>
        <taxon>Rhodanobacteraceae</taxon>
        <taxon>Dyella</taxon>
    </lineage>
</organism>